<keyword evidence="3" id="KW-1185">Reference proteome</keyword>
<comment type="caution">
    <text evidence="2">The sequence shown here is derived from an EMBL/GenBank/DDBJ whole genome shotgun (WGS) entry which is preliminary data.</text>
</comment>
<feature type="compositionally biased region" description="Low complexity" evidence="1">
    <location>
        <begin position="189"/>
        <end position="210"/>
    </location>
</feature>
<dbReference type="PANTHER" id="PTHR35132:SF1">
    <property type="entry name" value="SERINE_ARGININE REPETITIVE MATRIX-LIKE PROTEIN"/>
    <property type="match status" value="1"/>
</dbReference>
<feature type="region of interest" description="Disordered" evidence="1">
    <location>
        <begin position="134"/>
        <end position="217"/>
    </location>
</feature>
<name>A0AAW1JQ59_SAPOF</name>
<organism evidence="2 3">
    <name type="scientific">Saponaria officinalis</name>
    <name type="common">Common soapwort</name>
    <name type="synonym">Lychnis saponaria</name>
    <dbReference type="NCBI Taxonomy" id="3572"/>
    <lineage>
        <taxon>Eukaryota</taxon>
        <taxon>Viridiplantae</taxon>
        <taxon>Streptophyta</taxon>
        <taxon>Embryophyta</taxon>
        <taxon>Tracheophyta</taxon>
        <taxon>Spermatophyta</taxon>
        <taxon>Magnoliopsida</taxon>
        <taxon>eudicotyledons</taxon>
        <taxon>Gunneridae</taxon>
        <taxon>Pentapetalae</taxon>
        <taxon>Caryophyllales</taxon>
        <taxon>Caryophyllaceae</taxon>
        <taxon>Caryophylleae</taxon>
        <taxon>Saponaria</taxon>
    </lineage>
</organism>
<proteinExistence type="predicted"/>
<sequence>MKTPSTSLTLSPSQRRRSITDSLNSPEFEFEFWNSDLQPLNTPLHSADQLFSHGFLLPLQSLTTPQTGIEPGSTSAEPTALITSDASSSGNSILSASKRWREIFKKKFNNDNNTNNNNNNNDNINCEEIKQEKIDKKREKGRKSRHGPGSAELNINIWPFSRSRSAGSNTTRSSKPTLSNRKVSSAPCSRSNSSGESKSSRRSWPSSPSRAGVHVGRASPVWQVRKVGPGGRALVSGEARRGKVLNLNVPLCVGGNRQRVSCRNDGCGAVVGGGGGNGNLFGLRGLFSKKSNTNAVLTV</sequence>
<dbReference type="Proteomes" id="UP001443914">
    <property type="component" value="Unassembled WGS sequence"/>
</dbReference>
<dbReference type="PANTHER" id="PTHR35132">
    <property type="entry name" value="SERINE/ARGININE REPETITIVE MATRIX-LIKE PROTEIN"/>
    <property type="match status" value="1"/>
</dbReference>
<feature type="compositionally biased region" description="Polar residues" evidence="1">
    <location>
        <begin position="162"/>
        <end position="188"/>
    </location>
</feature>
<gene>
    <name evidence="2" type="ORF">RND81_07G118800</name>
</gene>
<dbReference type="AlphaFoldDB" id="A0AAW1JQ59"/>
<evidence type="ECO:0000313" key="3">
    <source>
        <dbReference type="Proteomes" id="UP001443914"/>
    </source>
</evidence>
<accession>A0AAW1JQ59</accession>
<evidence type="ECO:0000313" key="2">
    <source>
        <dbReference type="EMBL" id="KAK9706357.1"/>
    </source>
</evidence>
<reference evidence="2" key="1">
    <citation type="submission" date="2024-03" db="EMBL/GenBank/DDBJ databases">
        <title>WGS assembly of Saponaria officinalis var. Norfolk2.</title>
        <authorList>
            <person name="Jenkins J."/>
            <person name="Shu S."/>
            <person name="Grimwood J."/>
            <person name="Barry K."/>
            <person name="Goodstein D."/>
            <person name="Schmutz J."/>
            <person name="Leebens-Mack J."/>
            <person name="Osbourn A."/>
        </authorList>
    </citation>
    <scope>NUCLEOTIDE SEQUENCE [LARGE SCALE GENOMIC DNA]</scope>
    <source>
        <strain evidence="2">JIC</strain>
    </source>
</reference>
<dbReference type="EMBL" id="JBDFQZ010000007">
    <property type="protein sequence ID" value="KAK9706357.1"/>
    <property type="molecule type" value="Genomic_DNA"/>
</dbReference>
<protein>
    <submittedName>
        <fullName evidence="2">Uncharacterized protein</fullName>
    </submittedName>
</protein>
<evidence type="ECO:0000256" key="1">
    <source>
        <dbReference type="SAM" id="MobiDB-lite"/>
    </source>
</evidence>